<dbReference type="InterPro" id="IPR036188">
    <property type="entry name" value="FAD/NAD-bd_sf"/>
</dbReference>
<gene>
    <name evidence="10" type="ORF">Kalk_13485</name>
</gene>
<dbReference type="InterPro" id="IPR018168">
    <property type="entry name" value="Ubi_Hdrlase_CS"/>
</dbReference>
<dbReference type="Proteomes" id="UP000235116">
    <property type="component" value="Chromosome"/>
</dbReference>
<keyword evidence="6" id="KW-0560">Oxidoreductase</keyword>
<evidence type="ECO:0000256" key="2">
    <source>
        <dbReference type="ARBA" id="ARBA00004749"/>
    </source>
</evidence>
<dbReference type="KEGG" id="kak:Kalk_13485"/>
<dbReference type="Gene3D" id="3.50.50.60">
    <property type="entry name" value="FAD/NAD(P)-binding domain"/>
    <property type="match status" value="2"/>
</dbReference>
<keyword evidence="4" id="KW-0285">Flavoprotein</keyword>
<dbReference type="PANTHER" id="PTHR43876:SF7">
    <property type="entry name" value="UBIQUINONE BIOSYNTHESIS MONOOXYGENASE COQ6, MITOCHONDRIAL"/>
    <property type="match status" value="1"/>
</dbReference>
<dbReference type="GO" id="GO:0071949">
    <property type="term" value="F:FAD binding"/>
    <property type="evidence" value="ECO:0007669"/>
    <property type="project" value="InterPro"/>
</dbReference>
<dbReference type="GO" id="GO:0110142">
    <property type="term" value="C:ubiquinone biosynthesis complex"/>
    <property type="evidence" value="ECO:0007669"/>
    <property type="project" value="UniProtKB-ARBA"/>
</dbReference>
<dbReference type="EMBL" id="CP022684">
    <property type="protein sequence ID" value="AUM13371.1"/>
    <property type="molecule type" value="Genomic_DNA"/>
</dbReference>
<comment type="similarity">
    <text evidence="3">Belongs to the UbiH/COQ6 family.</text>
</comment>
<evidence type="ECO:0000256" key="7">
    <source>
        <dbReference type="ARBA" id="ARBA00023033"/>
    </source>
</evidence>
<dbReference type="GO" id="GO:0019168">
    <property type="term" value="F:2-polyprenylphenol 6-hydroxylase activity"/>
    <property type="evidence" value="ECO:0007669"/>
    <property type="project" value="TreeGrafter"/>
</dbReference>
<name>A0A2K9LMK1_9GAMM</name>
<feature type="domain" description="FAD-binding" evidence="9">
    <location>
        <begin position="8"/>
        <end position="352"/>
    </location>
</feature>
<dbReference type="PROSITE" id="PS01304">
    <property type="entry name" value="UBIH"/>
    <property type="match status" value="1"/>
</dbReference>
<evidence type="ECO:0000256" key="1">
    <source>
        <dbReference type="ARBA" id="ARBA00001974"/>
    </source>
</evidence>
<dbReference type="FunFam" id="3.50.50.60:FF:000021">
    <property type="entry name" value="Ubiquinone biosynthesis monooxygenase COQ6"/>
    <property type="match status" value="1"/>
</dbReference>
<accession>A0A2K9LMK1</accession>
<dbReference type="Pfam" id="PF01494">
    <property type="entry name" value="FAD_binding_3"/>
    <property type="match status" value="1"/>
</dbReference>
<dbReference type="InterPro" id="IPR010971">
    <property type="entry name" value="UbiH/COQ6"/>
</dbReference>
<dbReference type="NCBIfam" id="TIGR01988">
    <property type="entry name" value="Ubi-OHases"/>
    <property type="match status" value="1"/>
</dbReference>
<keyword evidence="11" id="KW-1185">Reference proteome</keyword>
<reference evidence="11" key="1">
    <citation type="submission" date="2017-08" db="EMBL/GenBank/DDBJ databases">
        <title>Direct submision.</title>
        <authorList>
            <person name="Kim S.-J."/>
            <person name="Rhee S.-K."/>
        </authorList>
    </citation>
    <scope>NUCLEOTIDE SEQUENCE [LARGE SCALE GENOMIC DNA]</scope>
    <source>
        <strain evidence="11">GI5</strain>
    </source>
</reference>
<dbReference type="PANTHER" id="PTHR43876">
    <property type="entry name" value="UBIQUINONE BIOSYNTHESIS MONOOXYGENASE COQ6, MITOCHONDRIAL"/>
    <property type="match status" value="1"/>
</dbReference>
<proteinExistence type="inferred from homology"/>
<evidence type="ECO:0000256" key="4">
    <source>
        <dbReference type="ARBA" id="ARBA00022630"/>
    </source>
</evidence>
<dbReference type="InterPro" id="IPR002938">
    <property type="entry name" value="FAD-bd"/>
</dbReference>
<evidence type="ECO:0000256" key="6">
    <source>
        <dbReference type="ARBA" id="ARBA00023002"/>
    </source>
</evidence>
<keyword evidence="5" id="KW-0274">FAD</keyword>
<organism evidence="10 11">
    <name type="scientific">Ketobacter alkanivorans</name>
    <dbReference type="NCBI Taxonomy" id="1917421"/>
    <lineage>
        <taxon>Bacteria</taxon>
        <taxon>Pseudomonadati</taxon>
        <taxon>Pseudomonadota</taxon>
        <taxon>Gammaproteobacteria</taxon>
        <taxon>Pseudomonadales</taxon>
        <taxon>Ketobacteraceae</taxon>
        <taxon>Ketobacter</taxon>
    </lineage>
</organism>
<evidence type="ECO:0000313" key="10">
    <source>
        <dbReference type="EMBL" id="AUM13371.1"/>
    </source>
</evidence>
<dbReference type="InterPro" id="IPR051205">
    <property type="entry name" value="UbiH/COQ6_monooxygenase"/>
</dbReference>
<keyword evidence="7" id="KW-0503">Monooxygenase</keyword>
<dbReference type="OrthoDB" id="9769565at2"/>
<evidence type="ECO:0000256" key="8">
    <source>
        <dbReference type="ARBA" id="ARBA00065734"/>
    </source>
</evidence>
<evidence type="ECO:0000256" key="3">
    <source>
        <dbReference type="ARBA" id="ARBA00005349"/>
    </source>
</evidence>
<dbReference type="GO" id="GO:0006744">
    <property type="term" value="P:ubiquinone biosynthetic process"/>
    <property type="evidence" value="ECO:0007669"/>
    <property type="project" value="UniProtKB-UniPathway"/>
</dbReference>
<dbReference type="SUPFAM" id="SSF51905">
    <property type="entry name" value="FAD/NAD(P)-binding domain"/>
    <property type="match status" value="1"/>
</dbReference>
<comment type="pathway">
    <text evidence="2">Cofactor biosynthesis; ubiquinone biosynthesis.</text>
</comment>
<comment type="cofactor">
    <cofactor evidence="1">
        <name>FAD</name>
        <dbReference type="ChEBI" id="CHEBI:57692"/>
    </cofactor>
</comment>
<evidence type="ECO:0000259" key="9">
    <source>
        <dbReference type="Pfam" id="PF01494"/>
    </source>
</evidence>
<dbReference type="UniPathway" id="UPA00232"/>
<evidence type="ECO:0000256" key="5">
    <source>
        <dbReference type="ARBA" id="ARBA00022827"/>
    </source>
</evidence>
<comment type="subunit">
    <text evidence="8">Component of the Ubi complex metabolon, which regroups five ubiquinone biosynthesis proteins (UbiE, UbiF, UbiG, UbiH and UbiI) and two accessory factors (UbiK and the lipid-binding protein UbiJ).</text>
</comment>
<protein>
    <recommendedName>
        <fullName evidence="9">FAD-binding domain-containing protein</fullName>
    </recommendedName>
</protein>
<dbReference type="RefSeq" id="WP_101894749.1">
    <property type="nucleotide sequence ID" value="NZ_CP022684.1"/>
</dbReference>
<dbReference type="AlphaFoldDB" id="A0A2K9LMK1"/>
<dbReference type="PRINTS" id="PR00420">
    <property type="entry name" value="RNGMNOXGNASE"/>
</dbReference>
<sequence length="418" mass="45737">MTLSSQPDLLIVGAGMAGLTLAAALADQPLSILVIDPNVPAAPQQWPDHFDPRVSALTHASENILRRLGAWDAIANTRVAPFAHMDVWDGDGTGNIQFHANEAGAEHLGHIVENRVTTHALFQRVQGAANIEFRALGLEKILEGEMGGWRIQLSDGSDITPTLMIGADGGRSRVRDQLGFRCRTWAYGQSAIVTTVTTEKPHGDTARQVFLESGPLAFLPLREQSNQRGACLSSIVWTLNDDQLKAKLALTDADFCQQLERAFEQRLGKVVHADPRFAFPLVQNHAVDYIQPGVALIGDAAHTIHPLAGQGINLGFLDAAVLAEEIQRALGHELPLDDFSVLRRYQRRRKPHNLMLMSTMEGFKRLFGADIPPLRVARNVGMSFFNRHSLIKGQIMARAMGMEGDLPQLAQPGLVADF</sequence>
<evidence type="ECO:0000313" key="11">
    <source>
        <dbReference type="Proteomes" id="UP000235116"/>
    </source>
</evidence>